<keyword evidence="6 11" id="KW-0169">Cobalamin biosynthesis</keyword>
<dbReference type="RefSeq" id="WP_068666135.1">
    <property type="nucleotide sequence ID" value="NZ_LYPB01000073.1"/>
</dbReference>
<dbReference type="Proteomes" id="UP000078454">
    <property type="component" value="Unassembled WGS sequence"/>
</dbReference>
<accession>A0A198A726</accession>
<dbReference type="OrthoDB" id="9781491at2"/>
<evidence type="ECO:0000313" key="12">
    <source>
        <dbReference type="EMBL" id="OAS16957.1"/>
    </source>
</evidence>
<name>A0A198A726_9BACL</name>
<dbReference type="InterPro" id="IPR017846">
    <property type="entry name" value="Nict_dMeBzImd_PRibTrfase_bact"/>
</dbReference>
<dbReference type="AlphaFoldDB" id="A0A198A726"/>
<evidence type="ECO:0000256" key="10">
    <source>
        <dbReference type="ARBA" id="ARBA00047340"/>
    </source>
</evidence>
<feature type="active site" description="Proton acceptor" evidence="11">
    <location>
        <position position="334"/>
    </location>
</feature>
<dbReference type="UniPathway" id="UPA00061">
    <property type="reaction ID" value="UER00516"/>
</dbReference>
<comment type="caution">
    <text evidence="12">The sequence shown here is derived from an EMBL/GenBank/DDBJ whole genome shotgun (WGS) entry which is preliminary data.</text>
</comment>
<comment type="catalytic activity">
    <reaction evidence="10 11">
        <text>5,6-dimethylbenzimidazole + nicotinate beta-D-ribonucleotide = alpha-ribazole 5'-phosphate + nicotinate + H(+)</text>
        <dbReference type="Rhea" id="RHEA:11196"/>
        <dbReference type="ChEBI" id="CHEBI:15378"/>
        <dbReference type="ChEBI" id="CHEBI:15890"/>
        <dbReference type="ChEBI" id="CHEBI:32544"/>
        <dbReference type="ChEBI" id="CHEBI:57502"/>
        <dbReference type="ChEBI" id="CHEBI:57918"/>
        <dbReference type="EC" id="2.4.2.21"/>
    </reaction>
</comment>
<evidence type="ECO:0000256" key="2">
    <source>
        <dbReference type="ARBA" id="ARBA00005049"/>
    </source>
</evidence>
<dbReference type="CDD" id="cd02439">
    <property type="entry name" value="DMB-PRT_CobT"/>
    <property type="match status" value="1"/>
</dbReference>
<dbReference type="InterPro" id="IPR036087">
    <property type="entry name" value="Nict_dMeBzImd_PRibTrfase_sf"/>
</dbReference>
<dbReference type="NCBIfam" id="TIGR03160">
    <property type="entry name" value="cobT_DBIPRT"/>
    <property type="match status" value="1"/>
</dbReference>
<keyword evidence="7 11" id="KW-0328">Glycosyltransferase</keyword>
<evidence type="ECO:0000256" key="7">
    <source>
        <dbReference type="ARBA" id="ARBA00022676"/>
    </source>
</evidence>
<dbReference type="HAMAP" id="MF_00230">
    <property type="entry name" value="CobT"/>
    <property type="match status" value="1"/>
</dbReference>
<evidence type="ECO:0000256" key="3">
    <source>
        <dbReference type="ARBA" id="ARBA00007110"/>
    </source>
</evidence>
<comment type="pathway">
    <text evidence="2 11">Nucleoside biosynthesis; alpha-ribazole biosynthesis; alpha-ribazole from 5,6-dimethylbenzimidazole: step 1/2.</text>
</comment>
<dbReference type="InterPro" id="IPR003200">
    <property type="entry name" value="Nict_dMeBzImd_PRibTrfase"/>
</dbReference>
<dbReference type="NCBIfam" id="NF000996">
    <property type="entry name" value="PRK00105.1"/>
    <property type="match status" value="1"/>
</dbReference>
<comment type="function">
    <text evidence="1 11">Catalyzes the synthesis of alpha-ribazole-5'-phosphate from nicotinate mononucleotide (NAMN) and 5,6-dimethylbenzimidazole (DMB).</text>
</comment>
<evidence type="ECO:0000256" key="4">
    <source>
        <dbReference type="ARBA" id="ARBA00011991"/>
    </source>
</evidence>
<dbReference type="Pfam" id="PF02277">
    <property type="entry name" value="DBI_PRT"/>
    <property type="match status" value="1"/>
</dbReference>
<dbReference type="PANTHER" id="PTHR43463:SF1">
    <property type="entry name" value="NICOTINATE-NUCLEOTIDE--DIMETHYLBENZIMIDAZOLE PHOSPHORIBOSYLTRANSFERASE"/>
    <property type="match status" value="1"/>
</dbReference>
<reference evidence="12 13" key="1">
    <citation type="submission" date="2016-05" db="EMBL/GenBank/DDBJ databases">
        <title>Paenibacillus sp. 1ZS3-15 nov., isolated from the rhizosphere soil.</title>
        <authorList>
            <person name="Zhang X.X."/>
            <person name="Zhang J."/>
        </authorList>
    </citation>
    <scope>NUCLEOTIDE SEQUENCE [LARGE SCALE GENOMIC DNA]</scope>
    <source>
        <strain evidence="12 13">1ZS3-15</strain>
    </source>
</reference>
<dbReference type="FunFam" id="3.40.50.10210:FF:000001">
    <property type="entry name" value="Nicotinate-nucleotide--dimethylbenzimidazole phosphoribosyltransferase"/>
    <property type="match status" value="1"/>
</dbReference>
<evidence type="ECO:0000256" key="1">
    <source>
        <dbReference type="ARBA" id="ARBA00002197"/>
    </source>
</evidence>
<proteinExistence type="inferred from homology"/>
<protein>
    <recommendedName>
        <fullName evidence="5 11">Nicotinate-nucleotide--dimethylbenzimidazole phosphoribosyltransferase</fullName>
        <shortName evidence="11">NN:DBI PRT</shortName>
        <ecNumber evidence="4 11">2.4.2.21</ecNumber>
    </recommendedName>
    <alternativeName>
        <fullName evidence="9 11">N(1)-alpha-phosphoribosyltransferase</fullName>
    </alternativeName>
</protein>
<evidence type="ECO:0000256" key="11">
    <source>
        <dbReference type="HAMAP-Rule" id="MF_00230"/>
    </source>
</evidence>
<dbReference type="GO" id="GO:0008939">
    <property type="term" value="F:nicotinate-nucleotide-dimethylbenzimidazole phosphoribosyltransferase activity"/>
    <property type="evidence" value="ECO:0007669"/>
    <property type="project" value="UniProtKB-UniRule"/>
</dbReference>
<organism evidence="12 13">
    <name type="scientific">Paenibacillus oryzisoli</name>
    <dbReference type="NCBI Taxonomy" id="1850517"/>
    <lineage>
        <taxon>Bacteria</taxon>
        <taxon>Bacillati</taxon>
        <taxon>Bacillota</taxon>
        <taxon>Bacilli</taxon>
        <taxon>Bacillales</taxon>
        <taxon>Paenibacillaceae</taxon>
        <taxon>Paenibacillus</taxon>
    </lineage>
</organism>
<dbReference type="EC" id="2.4.2.21" evidence="4 11"/>
<sequence>MNALQQLMDRIKPANQEAARQANEHLDQLTKPQGSLGKLEDIARQVAGITGEVMPTFEKKAVIVMAGDHGVCEEGISAFPAAVTPQMVLNFLYGGAAVNVLARHAGADVVCVDMGVNADLEHPNLVSRKVRKGTRNMAKEAALTLDETTQAILAGSEIVDDLVAKGYRLFATGEMGIGNTTASAAIVCALTGVDAELAVGRGTGIDDATWLHKQSVVNRALRVNGLLGRGLEVSASASAGDTLSAEYALEVMSKVGGLEIAGLVGVILGAAKHRCPVVVDGFISSTAALVASRLAPLSTSYMLASHLSQEQGHKKVLESVGLAAMLQMDMRLGEGTGAVLVFNLIDAAGKIMKEMATFESAGISRE</sequence>
<dbReference type="EMBL" id="LYPB01000073">
    <property type="protein sequence ID" value="OAS16957.1"/>
    <property type="molecule type" value="Genomic_DNA"/>
</dbReference>
<dbReference type="PANTHER" id="PTHR43463">
    <property type="entry name" value="NICOTINATE-NUCLEOTIDE--DIMETHYLBENZIMIDAZOLE PHOSPHORIBOSYLTRANSFERASE"/>
    <property type="match status" value="1"/>
</dbReference>
<dbReference type="Gene3D" id="1.10.1610.10">
    <property type="match status" value="1"/>
</dbReference>
<dbReference type="STRING" id="1850517.A8708_01660"/>
<evidence type="ECO:0000256" key="8">
    <source>
        <dbReference type="ARBA" id="ARBA00022679"/>
    </source>
</evidence>
<comment type="similarity">
    <text evidence="3 11">Belongs to the CobT family.</text>
</comment>
<evidence type="ECO:0000256" key="6">
    <source>
        <dbReference type="ARBA" id="ARBA00022573"/>
    </source>
</evidence>
<dbReference type="Gene3D" id="3.40.50.10210">
    <property type="match status" value="1"/>
</dbReference>
<evidence type="ECO:0000313" key="13">
    <source>
        <dbReference type="Proteomes" id="UP000078454"/>
    </source>
</evidence>
<keyword evidence="13" id="KW-1185">Reference proteome</keyword>
<gene>
    <name evidence="11" type="primary">cobT</name>
    <name evidence="12" type="ORF">A8708_01660</name>
</gene>
<evidence type="ECO:0000256" key="9">
    <source>
        <dbReference type="ARBA" id="ARBA00030686"/>
    </source>
</evidence>
<dbReference type="SUPFAM" id="SSF52733">
    <property type="entry name" value="Nicotinate mononucleotide:5,6-dimethylbenzimidazole phosphoribosyltransferase (CobT)"/>
    <property type="match status" value="1"/>
</dbReference>
<dbReference type="InterPro" id="IPR023195">
    <property type="entry name" value="Nict_dMeBzImd_PRibTrfase_N"/>
</dbReference>
<keyword evidence="8 11" id="KW-0808">Transferase</keyword>
<evidence type="ECO:0000256" key="5">
    <source>
        <dbReference type="ARBA" id="ARBA00015486"/>
    </source>
</evidence>
<dbReference type="GO" id="GO:0009236">
    <property type="term" value="P:cobalamin biosynthetic process"/>
    <property type="evidence" value="ECO:0007669"/>
    <property type="project" value="UniProtKB-UniRule"/>
</dbReference>